<protein>
    <submittedName>
        <fullName evidence="1">Uncharacterized protein</fullName>
    </submittedName>
</protein>
<reference evidence="2" key="1">
    <citation type="journal article" date="2012" name="Nat. Genet.">
        <title>Lifestyle transitions in plant pathogenic Colletotrichum fungi deciphered by genome and transcriptome analyses.</title>
        <authorList>
            <person name="O'Connell R.J."/>
            <person name="Thon M.R."/>
            <person name="Hacquard S."/>
            <person name="Amyotte S.G."/>
            <person name="Kleemann J."/>
            <person name="Torres M.F."/>
            <person name="Damm U."/>
            <person name="Buiate E.A."/>
            <person name="Epstein L."/>
            <person name="Alkan N."/>
            <person name="Altmueller J."/>
            <person name="Alvarado-Balderrama L."/>
            <person name="Bauser C.A."/>
            <person name="Becker C."/>
            <person name="Birren B.W."/>
            <person name="Chen Z."/>
            <person name="Choi J."/>
            <person name="Crouch J.A."/>
            <person name="Duvick J.P."/>
            <person name="Farman M.A."/>
            <person name="Gan P."/>
            <person name="Heiman D."/>
            <person name="Henrissat B."/>
            <person name="Howard R.J."/>
            <person name="Kabbage M."/>
            <person name="Koch C."/>
            <person name="Kracher B."/>
            <person name="Kubo Y."/>
            <person name="Law A.D."/>
            <person name="Lebrun M.-H."/>
            <person name="Lee Y.-H."/>
            <person name="Miyara I."/>
            <person name="Moore N."/>
            <person name="Neumann U."/>
            <person name="Nordstroem K."/>
            <person name="Panaccione D.G."/>
            <person name="Panstruga R."/>
            <person name="Place M."/>
            <person name="Proctor R.H."/>
            <person name="Prusky D."/>
            <person name="Rech G."/>
            <person name="Reinhardt R."/>
            <person name="Rollins J.A."/>
            <person name="Rounsley S."/>
            <person name="Schardl C.L."/>
            <person name="Schwartz D.C."/>
            <person name="Shenoy N."/>
            <person name="Shirasu K."/>
            <person name="Sikhakolli U.R."/>
            <person name="Stueber K."/>
            <person name="Sukno S.A."/>
            <person name="Sweigard J.A."/>
            <person name="Takano Y."/>
            <person name="Takahara H."/>
            <person name="Trail F."/>
            <person name="van der Does H.C."/>
            <person name="Voll L.M."/>
            <person name="Will I."/>
            <person name="Young S."/>
            <person name="Zeng Q."/>
            <person name="Zhang J."/>
            <person name="Zhou S."/>
            <person name="Dickman M.B."/>
            <person name="Schulze-Lefert P."/>
            <person name="Ver Loren van Themaat E."/>
            <person name="Ma L.-J."/>
            <person name="Vaillancourt L.J."/>
        </authorList>
    </citation>
    <scope>NUCLEOTIDE SEQUENCE [LARGE SCALE GENOMIC DNA]</scope>
    <source>
        <strain evidence="2">M1.001 / M2 / FGSC 10212</strain>
    </source>
</reference>
<dbReference type="AlphaFoldDB" id="E3QMU0"/>
<dbReference type="EMBL" id="GG697360">
    <property type="protein sequence ID" value="EFQ32178.1"/>
    <property type="molecule type" value="Genomic_DNA"/>
</dbReference>
<dbReference type="Proteomes" id="UP000008782">
    <property type="component" value="Unassembled WGS sequence"/>
</dbReference>
<keyword evidence="2" id="KW-1185">Reference proteome</keyword>
<evidence type="ECO:0000313" key="2">
    <source>
        <dbReference type="Proteomes" id="UP000008782"/>
    </source>
</evidence>
<organism evidence="2">
    <name type="scientific">Colletotrichum graminicola (strain M1.001 / M2 / FGSC 10212)</name>
    <name type="common">Maize anthracnose fungus</name>
    <name type="synonym">Glomerella graminicola</name>
    <dbReference type="NCBI Taxonomy" id="645133"/>
    <lineage>
        <taxon>Eukaryota</taxon>
        <taxon>Fungi</taxon>
        <taxon>Dikarya</taxon>
        <taxon>Ascomycota</taxon>
        <taxon>Pezizomycotina</taxon>
        <taxon>Sordariomycetes</taxon>
        <taxon>Hypocreomycetidae</taxon>
        <taxon>Glomerellales</taxon>
        <taxon>Glomerellaceae</taxon>
        <taxon>Colletotrichum</taxon>
        <taxon>Colletotrichum graminicola species complex</taxon>
    </lineage>
</organism>
<dbReference type="HOGENOM" id="CLU_2904068_0_0_1"/>
<evidence type="ECO:0000313" key="1">
    <source>
        <dbReference type="EMBL" id="EFQ32178.1"/>
    </source>
</evidence>
<sequence>MPPRDQLDRASALVRSKVSCITRYSTVKAQQQPQQQQQQQQHPPVYLQSRNSCGLNHCSIDS</sequence>
<proteinExistence type="predicted"/>
<gene>
    <name evidence="1" type="ORF">GLRG_07322</name>
</gene>
<dbReference type="VEuPathDB" id="FungiDB:GLRG_07322"/>
<dbReference type="GeneID" id="24412687"/>
<name>E3QMU0_COLGM</name>
<dbReference type="RefSeq" id="XP_008096198.1">
    <property type="nucleotide sequence ID" value="XM_008098007.1"/>
</dbReference>
<accession>E3QMU0</accession>